<keyword evidence="3" id="KW-0521">NADP</keyword>
<dbReference type="PANTHER" id="PTHR42808">
    <property type="entry name" value="HYDROXYSTEROID DEHYDROGENASE-LIKE PROTEIN 2"/>
    <property type="match status" value="1"/>
</dbReference>
<dbReference type="Proteomes" id="UP000467379">
    <property type="component" value="Plasmid pJCM12687"/>
</dbReference>
<evidence type="ECO:0000256" key="1">
    <source>
        <dbReference type="ARBA" id="ARBA00004275"/>
    </source>
</evidence>
<dbReference type="GO" id="GO:0016491">
    <property type="term" value="F:oxidoreductase activity"/>
    <property type="evidence" value="ECO:0007669"/>
    <property type="project" value="UniProtKB-KW"/>
</dbReference>
<dbReference type="Proteomes" id="UP000192441">
    <property type="component" value="Unassembled WGS sequence"/>
</dbReference>
<keyword evidence="7" id="KW-0614">Plasmid</keyword>
<comment type="similarity">
    <text evidence="2">Belongs to the short-chain dehydrogenases/reductases (SDR) family.</text>
</comment>
<evidence type="ECO:0000313" key="9">
    <source>
        <dbReference type="Proteomes" id="UP000192441"/>
    </source>
</evidence>
<evidence type="ECO:0000259" key="6">
    <source>
        <dbReference type="SMART" id="SM00822"/>
    </source>
</evidence>
<dbReference type="Pfam" id="PF00106">
    <property type="entry name" value="adh_short"/>
    <property type="match status" value="1"/>
</dbReference>
<dbReference type="SMART" id="SM00822">
    <property type="entry name" value="PKS_KR"/>
    <property type="match status" value="1"/>
</dbReference>
<sequence>MSARAQRSLEGRVVLVTGASRGIGRAIALRAAQDGARLALIAKTDTAHPRIEGSLAQTAEAVLAAGGDALPLRCDIRDAESVAAAVEVVIERFGCIDVVINNAGALDLRRTPELPVKVLDRLFAINVRGPFALVQAAYPHLRLSPNPHILTISPPINLEPAWAAAHLGHTVGKYAESLLTLGWAAEFRSIPIAANSLWPATTVASTGMMAVLGENAARAQGRSPQIMADAAHAIVTRTAAECTGNFFTDEQVLREEGVDDFSAYRFATREQDLSPDFYLPTTPLPAL</sequence>
<keyword evidence="5" id="KW-0576">Peroxisome</keyword>
<dbReference type="InterPro" id="IPR036291">
    <property type="entry name" value="NAD(P)-bd_dom_sf"/>
</dbReference>
<dbReference type="EMBL" id="AP022607">
    <property type="protein sequence ID" value="BBZ15580.1"/>
    <property type="molecule type" value="Genomic_DNA"/>
</dbReference>
<keyword evidence="10" id="KW-1185">Reference proteome</keyword>
<reference evidence="8 9" key="1">
    <citation type="submission" date="2016-12" db="EMBL/GenBank/DDBJ databases">
        <title>The new phylogeny of genus Mycobacterium.</title>
        <authorList>
            <person name="Tortoli E."/>
            <person name="Trovato A."/>
            <person name="Cirillo D.M."/>
        </authorList>
    </citation>
    <scope>NUCLEOTIDE SEQUENCE [LARGE SCALE GENOMIC DNA]</scope>
    <source>
        <strain evidence="8 9">DSM 44624</strain>
    </source>
</reference>
<evidence type="ECO:0000256" key="5">
    <source>
        <dbReference type="ARBA" id="ARBA00023140"/>
    </source>
</evidence>
<dbReference type="Gene3D" id="3.40.50.720">
    <property type="entry name" value="NAD(P)-binding Rossmann-like Domain"/>
    <property type="match status" value="1"/>
</dbReference>
<geneLocation type="plasmid" evidence="7 10">
    <name>pJCM12687</name>
</geneLocation>
<evidence type="ECO:0000313" key="7">
    <source>
        <dbReference type="EMBL" id="BBZ15580.1"/>
    </source>
</evidence>
<evidence type="ECO:0000313" key="8">
    <source>
        <dbReference type="EMBL" id="ORA40271.1"/>
    </source>
</evidence>
<organism evidence="8 9">
    <name type="scientific">Mycobacterium branderi</name>
    <dbReference type="NCBI Taxonomy" id="43348"/>
    <lineage>
        <taxon>Bacteria</taxon>
        <taxon>Bacillati</taxon>
        <taxon>Actinomycetota</taxon>
        <taxon>Actinomycetes</taxon>
        <taxon>Mycobacteriales</taxon>
        <taxon>Mycobacteriaceae</taxon>
        <taxon>Mycobacterium</taxon>
    </lineage>
</organism>
<reference evidence="7 10" key="2">
    <citation type="journal article" date="2019" name="Emerg. Microbes Infect.">
        <title>Comprehensive subspecies identification of 175 nontuberculous mycobacteria species based on 7547 genomic profiles.</title>
        <authorList>
            <person name="Matsumoto Y."/>
            <person name="Kinjo T."/>
            <person name="Motooka D."/>
            <person name="Nabeya D."/>
            <person name="Jung N."/>
            <person name="Uechi K."/>
            <person name="Horii T."/>
            <person name="Iida T."/>
            <person name="Fujita J."/>
            <person name="Nakamura S."/>
        </authorList>
    </citation>
    <scope>NUCLEOTIDE SEQUENCE [LARGE SCALE GENOMIC DNA]</scope>
    <source>
        <strain evidence="7 10">JCM 12687</strain>
        <plasmid evidence="7">pJCM12687</plasmid>
    </source>
</reference>
<dbReference type="InterPro" id="IPR057326">
    <property type="entry name" value="KR_dom"/>
</dbReference>
<proteinExistence type="inferred from homology"/>
<dbReference type="OrthoDB" id="9810935at2"/>
<feature type="domain" description="Ketoreductase" evidence="6">
    <location>
        <begin position="12"/>
        <end position="159"/>
    </location>
</feature>
<gene>
    <name evidence="8" type="ORF">BST20_06870</name>
    <name evidence="7" type="ORF">MBRA_57750</name>
</gene>
<name>A0A7I7WEV4_9MYCO</name>
<keyword evidence="4" id="KW-0560">Oxidoreductase</keyword>
<dbReference type="FunFam" id="3.40.50.720:FF:000301">
    <property type="entry name" value="Hydroxysteroid dehydrogenase like 2"/>
    <property type="match status" value="1"/>
</dbReference>
<dbReference type="InterPro" id="IPR002347">
    <property type="entry name" value="SDR_fam"/>
</dbReference>
<dbReference type="PANTHER" id="PTHR42808:SF3">
    <property type="entry name" value="HYDROXYSTEROID DEHYDROGENASE-LIKE PROTEIN 2"/>
    <property type="match status" value="1"/>
</dbReference>
<dbReference type="EMBL" id="MVHM01000002">
    <property type="protein sequence ID" value="ORA40271.1"/>
    <property type="molecule type" value="Genomic_DNA"/>
</dbReference>
<comment type="subcellular location">
    <subcellularLocation>
        <location evidence="1">Peroxisome</location>
    </subcellularLocation>
</comment>
<accession>A0A7I7WEV4</accession>
<evidence type="ECO:0000256" key="3">
    <source>
        <dbReference type="ARBA" id="ARBA00022857"/>
    </source>
</evidence>
<dbReference type="RefSeq" id="WP_083130656.1">
    <property type="nucleotide sequence ID" value="NZ_AP022607.1"/>
</dbReference>
<evidence type="ECO:0000256" key="2">
    <source>
        <dbReference type="ARBA" id="ARBA00006484"/>
    </source>
</evidence>
<dbReference type="AlphaFoldDB" id="A0A7I7WEV4"/>
<dbReference type="PRINTS" id="PR00081">
    <property type="entry name" value="GDHRDH"/>
</dbReference>
<dbReference type="NCBIfam" id="NF006133">
    <property type="entry name" value="PRK08278.1"/>
    <property type="match status" value="1"/>
</dbReference>
<protein>
    <submittedName>
        <fullName evidence="8">Short chain dehydrogenase</fullName>
    </submittedName>
</protein>
<dbReference type="InterPro" id="IPR051935">
    <property type="entry name" value="HSDL2"/>
</dbReference>
<evidence type="ECO:0000313" key="10">
    <source>
        <dbReference type="Proteomes" id="UP000467379"/>
    </source>
</evidence>
<evidence type="ECO:0000256" key="4">
    <source>
        <dbReference type="ARBA" id="ARBA00023002"/>
    </source>
</evidence>
<reference evidence="7" key="3">
    <citation type="submission" date="2020-02" db="EMBL/GenBank/DDBJ databases">
        <authorList>
            <person name="Matsumoto Y."/>
            <person name="Kinjo T."/>
            <person name="Motooka D."/>
            <person name="Nabeya D."/>
            <person name="Jung N."/>
            <person name="Uechi K."/>
            <person name="Horii T."/>
            <person name="Iida T."/>
            <person name="Fujita J."/>
            <person name="Nakamura S."/>
        </authorList>
    </citation>
    <scope>NUCLEOTIDE SEQUENCE</scope>
    <source>
        <strain evidence="7">JCM 12687</strain>
        <plasmid evidence="7">pJCM12687</plasmid>
    </source>
</reference>
<dbReference type="SUPFAM" id="SSF51735">
    <property type="entry name" value="NAD(P)-binding Rossmann-fold domains"/>
    <property type="match status" value="1"/>
</dbReference>